<evidence type="ECO:0000313" key="2">
    <source>
        <dbReference type="Proteomes" id="UP000556700"/>
    </source>
</evidence>
<dbReference type="EMBL" id="CAIJDO010000103">
    <property type="protein sequence ID" value="CAD0002990.1"/>
    <property type="molecule type" value="Genomic_DNA"/>
</dbReference>
<comment type="caution">
    <text evidence="1">The sequence shown here is derived from an EMBL/GenBank/DDBJ whole genome shotgun (WGS) entry which is preliminary data.</text>
</comment>
<keyword evidence="2" id="KW-1185">Reference proteome</keyword>
<dbReference type="AlphaFoldDB" id="A0A6V6YU33"/>
<evidence type="ECO:0000313" key="1">
    <source>
        <dbReference type="EMBL" id="CAD0002990.1"/>
    </source>
</evidence>
<protein>
    <submittedName>
        <fullName evidence="1">Uncharacterized protein</fullName>
    </submittedName>
</protein>
<name>A0A6V6YU33_9FLAO</name>
<gene>
    <name evidence="1" type="ORF">FLACHUCJ7_01191</name>
</gene>
<organism evidence="1 2">
    <name type="scientific">Flavobacterium chungangense</name>
    <dbReference type="NCBI Taxonomy" id="554283"/>
    <lineage>
        <taxon>Bacteria</taxon>
        <taxon>Pseudomonadati</taxon>
        <taxon>Bacteroidota</taxon>
        <taxon>Flavobacteriia</taxon>
        <taxon>Flavobacteriales</taxon>
        <taxon>Flavobacteriaceae</taxon>
        <taxon>Flavobacterium</taxon>
    </lineage>
</organism>
<proteinExistence type="predicted"/>
<reference evidence="1 2" key="1">
    <citation type="submission" date="2020-06" db="EMBL/GenBank/DDBJ databases">
        <authorList>
            <person name="Criscuolo A."/>
        </authorList>
    </citation>
    <scope>NUCLEOTIDE SEQUENCE [LARGE SCALE GENOMIC DNA]</scope>
    <source>
        <strain evidence="2">CIP 110025</strain>
    </source>
</reference>
<accession>A0A6V6YU33</accession>
<dbReference type="Proteomes" id="UP000556700">
    <property type="component" value="Unassembled WGS sequence"/>
</dbReference>
<sequence length="37" mass="4532">MFVTWCDMYINLFIDVDINLYHLARNNFTKLVYIDCN</sequence>